<dbReference type="PROSITE" id="PS50968">
    <property type="entry name" value="BIOTINYL_LIPOYL"/>
    <property type="match status" value="1"/>
</dbReference>
<evidence type="ECO:0000259" key="2">
    <source>
        <dbReference type="PROSITE" id="PS50968"/>
    </source>
</evidence>
<name>A0A7V6A6B1_9BACT</name>
<dbReference type="InterPro" id="IPR033753">
    <property type="entry name" value="GCV_H/Fam206"/>
</dbReference>
<keyword evidence="1" id="KW-0450">Lipoyl</keyword>
<evidence type="ECO:0000256" key="1">
    <source>
        <dbReference type="ARBA" id="ARBA00022823"/>
    </source>
</evidence>
<evidence type="ECO:0000313" key="3">
    <source>
        <dbReference type="EMBL" id="HHS31017.1"/>
    </source>
</evidence>
<dbReference type="InterPro" id="IPR002930">
    <property type="entry name" value="GCV_H"/>
</dbReference>
<dbReference type="InterPro" id="IPR011053">
    <property type="entry name" value="Single_hybrid_motif"/>
</dbReference>
<dbReference type="PANTHER" id="PTHR11715">
    <property type="entry name" value="GLYCINE CLEAVAGE SYSTEM H PROTEIN"/>
    <property type="match status" value="1"/>
</dbReference>
<proteinExistence type="predicted"/>
<sequence>MLVKFIDCEIYHKLLPTVHGNVKEKPLHERRPESLFPTSGEKGEKNLAKCFSAYYISHAKRDGNLQDREKEDRAIGEIRFSRDHLWIRLDDDNRATLGITDYLQEKLGEIYSLPLPEEGEEIVKDEPFSSVEAKNGRRELIAPISGEIVELNYETIEVPEIVNEDPMSEGWLLKVEISSSQEFDDLLTEDEYEDFLVEEEEEGEED</sequence>
<comment type="caution">
    <text evidence="3">The sequence shown here is derived from an EMBL/GenBank/DDBJ whole genome shotgun (WGS) entry which is preliminary data.</text>
</comment>
<dbReference type="InterPro" id="IPR000089">
    <property type="entry name" value="Biotin_lipoyl"/>
</dbReference>
<protein>
    <submittedName>
        <fullName evidence="3">Glycine cleavage system protein GcvH</fullName>
    </submittedName>
</protein>
<dbReference type="GO" id="GO:0019464">
    <property type="term" value="P:glycine decarboxylation via glycine cleavage system"/>
    <property type="evidence" value="ECO:0007669"/>
    <property type="project" value="InterPro"/>
</dbReference>
<dbReference type="EMBL" id="DTGR01000234">
    <property type="protein sequence ID" value="HHS31017.1"/>
    <property type="molecule type" value="Genomic_DNA"/>
</dbReference>
<gene>
    <name evidence="3" type="primary">gcvH</name>
    <name evidence="3" type="ORF">ENV52_15130</name>
</gene>
<dbReference type="Gene3D" id="2.40.50.100">
    <property type="match status" value="1"/>
</dbReference>
<organism evidence="3">
    <name type="scientific">Desulfobacca acetoxidans</name>
    <dbReference type="NCBI Taxonomy" id="60893"/>
    <lineage>
        <taxon>Bacteria</taxon>
        <taxon>Pseudomonadati</taxon>
        <taxon>Thermodesulfobacteriota</taxon>
        <taxon>Desulfobaccia</taxon>
        <taxon>Desulfobaccales</taxon>
        <taxon>Desulfobaccaceae</taxon>
        <taxon>Desulfobacca</taxon>
    </lineage>
</organism>
<reference evidence="3" key="1">
    <citation type="journal article" date="2020" name="mSystems">
        <title>Genome- and Community-Level Interaction Insights into Carbon Utilization and Element Cycling Functions of Hydrothermarchaeota in Hydrothermal Sediment.</title>
        <authorList>
            <person name="Zhou Z."/>
            <person name="Liu Y."/>
            <person name="Xu W."/>
            <person name="Pan J."/>
            <person name="Luo Z.H."/>
            <person name="Li M."/>
        </authorList>
    </citation>
    <scope>NUCLEOTIDE SEQUENCE [LARGE SCALE GENOMIC DNA]</scope>
    <source>
        <strain evidence="3">SpSt-767</strain>
    </source>
</reference>
<dbReference type="Pfam" id="PF01597">
    <property type="entry name" value="GCV_H"/>
    <property type="match status" value="1"/>
</dbReference>
<dbReference type="GO" id="GO:0005737">
    <property type="term" value="C:cytoplasm"/>
    <property type="evidence" value="ECO:0007669"/>
    <property type="project" value="TreeGrafter"/>
</dbReference>
<feature type="domain" description="Lipoyl-binding" evidence="2">
    <location>
        <begin position="94"/>
        <end position="176"/>
    </location>
</feature>
<dbReference type="NCBIfam" id="NF002270">
    <property type="entry name" value="PRK01202.1"/>
    <property type="match status" value="1"/>
</dbReference>
<dbReference type="GO" id="GO:0009249">
    <property type="term" value="P:protein lipoylation"/>
    <property type="evidence" value="ECO:0007669"/>
    <property type="project" value="TreeGrafter"/>
</dbReference>
<dbReference type="AlphaFoldDB" id="A0A7V6A6B1"/>
<dbReference type="GO" id="GO:0005960">
    <property type="term" value="C:glycine cleavage complex"/>
    <property type="evidence" value="ECO:0007669"/>
    <property type="project" value="InterPro"/>
</dbReference>
<dbReference type="CDD" id="cd06848">
    <property type="entry name" value="GCS_H"/>
    <property type="match status" value="1"/>
</dbReference>
<dbReference type="SUPFAM" id="SSF51230">
    <property type="entry name" value="Single hybrid motif"/>
    <property type="match status" value="1"/>
</dbReference>
<dbReference type="PANTHER" id="PTHR11715:SF3">
    <property type="entry name" value="GLYCINE CLEAVAGE SYSTEM H PROTEIN-RELATED"/>
    <property type="match status" value="1"/>
</dbReference>
<accession>A0A7V6A6B1</accession>